<dbReference type="Proteomes" id="UP000041254">
    <property type="component" value="Unassembled WGS sequence"/>
</dbReference>
<name>A0A0G4EI79_VITBC</name>
<feature type="region of interest" description="Disordered" evidence="1">
    <location>
        <begin position="1"/>
        <end position="271"/>
    </location>
</feature>
<dbReference type="InParanoid" id="A0A0G4EI79"/>
<accession>A0A0G4EI79</accession>
<feature type="compositionally biased region" description="Low complexity" evidence="1">
    <location>
        <begin position="240"/>
        <end position="265"/>
    </location>
</feature>
<feature type="compositionally biased region" description="Basic and acidic residues" evidence="1">
    <location>
        <begin position="168"/>
        <end position="188"/>
    </location>
</feature>
<dbReference type="PhylomeDB" id="A0A0G4EI79"/>
<feature type="region of interest" description="Disordered" evidence="1">
    <location>
        <begin position="720"/>
        <end position="741"/>
    </location>
</feature>
<dbReference type="VEuPathDB" id="CryptoDB:Vbra_7681"/>
<evidence type="ECO:0000313" key="2">
    <source>
        <dbReference type="EMBL" id="CEL96701.1"/>
    </source>
</evidence>
<sequence length="814" mass="87599">MGPQQYQQVPRTTSAAPRPRPPIHPSGPGPAAIVRAGPLNGGLQPGEEGIHVHVHDLSSQQPTSHHHKAATAAALQPARDENSHGPAGVTEEGEREEKANKAAPTPAAAPELPDLSSQQQQSGEGDQPTGREEETEAENVAACFESPPGPAEEAPESCREAGASAPRGDQDDHSRLSRSVEEEREQKEGVSAPGGGHDTNNGVSKCVEEREEGVLAPGPPIPAPPTAPLPEEDDADSTYATAPPAAPEASAAPEAPTAPEAPAPTLHKAAEWTLERGTASAHGVAIQRAAVSFQRLRNGPLTLPVVQKTIRMQKERLEPAFLYLLTTQHPEKSRTPTAQPPPALAKLARKKGAVPPAVREALDEAFAGDGEGEAPPKQQPGQDGVAVVGNIDRQSDARRQPLGSFLALRVLLYPPGEGSALRLLDSGAQPTAAQEAGIQMANGKRINRTKMKEIAHGWQIRKKMKRLVGSSNFKEEDDWQVGAVFAVTAKCLCLVLPRPSPAPQHQRGPDGRGAAAPLHVRRNHTTFDNILVGFVKANASVVRGGSRQVVVPVPTFIDAAGQERGSLVTRGGRMSDLCLHFIFVDFSFDNGAQLKWQMLNKQQGQDGVIDAAGQERGSLVTRGGKTLAVPYETHIMNTLTSAPPHIKAVIDPSRTRNGPPSTPAAVGEWAQKHWGYPGWQPDVDLWTVGGTALSFLYCHQILPDVKQDLPAVTFDETVIGTQQQTAENPNSSPIPSDQWPRRAVWATERKPDEEGIDELQLLDRRLDTLRQSRQTPARNPPRQTPARLPPSQCLWCRRPSRHRWRGPRAVTRVR</sequence>
<proteinExistence type="predicted"/>
<dbReference type="AlphaFoldDB" id="A0A0G4EI79"/>
<feature type="region of interest" description="Disordered" evidence="1">
    <location>
        <begin position="770"/>
        <end position="792"/>
    </location>
</feature>
<feature type="compositionally biased region" description="Polar residues" evidence="1">
    <location>
        <begin position="720"/>
        <end position="735"/>
    </location>
</feature>
<evidence type="ECO:0000256" key="1">
    <source>
        <dbReference type="SAM" id="MobiDB-lite"/>
    </source>
</evidence>
<dbReference type="EMBL" id="CDMY01000243">
    <property type="protein sequence ID" value="CEL96701.1"/>
    <property type="molecule type" value="Genomic_DNA"/>
</dbReference>
<gene>
    <name evidence="2" type="ORF">Vbra_7681</name>
</gene>
<reference evidence="2 3" key="1">
    <citation type="submission" date="2014-11" db="EMBL/GenBank/DDBJ databases">
        <authorList>
            <person name="Zhu J."/>
            <person name="Qi W."/>
            <person name="Song R."/>
        </authorList>
    </citation>
    <scope>NUCLEOTIDE SEQUENCE [LARGE SCALE GENOMIC DNA]</scope>
</reference>
<organism evidence="2 3">
    <name type="scientific">Vitrella brassicaformis (strain CCMP3155)</name>
    <dbReference type="NCBI Taxonomy" id="1169540"/>
    <lineage>
        <taxon>Eukaryota</taxon>
        <taxon>Sar</taxon>
        <taxon>Alveolata</taxon>
        <taxon>Colpodellida</taxon>
        <taxon>Vitrellaceae</taxon>
        <taxon>Vitrella</taxon>
    </lineage>
</organism>
<keyword evidence="3" id="KW-1185">Reference proteome</keyword>
<feature type="compositionally biased region" description="Pro residues" evidence="1">
    <location>
        <begin position="18"/>
        <end position="28"/>
    </location>
</feature>
<protein>
    <submittedName>
        <fullName evidence="2">Uncharacterized protein</fullName>
    </submittedName>
</protein>
<feature type="compositionally biased region" description="Pro residues" evidence="1">
    <location>
        <begin position="217"/>
        <end position="228"/>
    </location>
</feature>
<evidence type="ECO:0000313" key="3">
    <source>
        <dbReference type="Proteomes" id="UP000041254"/>
    </source>
</evidence>
<feature type="compositionally biased region" description="Low complexity" evidence="1">
    <location>
        <begin position="101"/>
        <end position="122"/>
    </location>
</feature>